<dbReference type="EMBL" id="BT086976">
    <property type="protein sequence ID" value="ACR37329.1"/>
    <property type="molecule type" value="mRNA"/>
</dbReference>
<organism evidence="2">
    <name type="scientific">Zea mays</name>
    <name type="common">Maize</name>
    <dbReference type="NCBI Taxonomy" id="4577"/>
    <lineage>
        <taxon>Eukaryota</taxon>
        <taxon>Viridiplantae</taxon>
        <taxon>Streptophyta</taxon>
        <taxon>Embryophyta</taxon>
        <taxon>Tracheophyta</taxon>
        <taxon>Spermatophyta</taxon>
        <taxon>Magnoliopsida</taxon>
        <taxon>Liliopsida</taxon>
        <taxon>Poales</taxon>
        <taxon>Poaceae</taxon>
        <taxon>PACMAD clade</taxon>
        <taxon>Panicoideae</taxon>
        <taxon>Andropogonodae</taxon>
        <taxon>Andropogoneae</taxon>
        <taxon>Tripsacinae</taxon>
        <taxon>Zea</taxon>
    </lineage>
</organism>
<feature type="region of interest" description="Disordered" evidence="1">
    <location>
        <begin position="1"/>
        <end position="47"/>
    </location>
</feature>
<protein>
    <submittedName>
        <fullName evidence="2">Uncharacterized protein</fullName>
    </submittedName>
</protein>
<sequence>MASRGSWTCSWPPSRRGTSRGPSSSTPSSLTGGTATCRRWFRRRQTV</sequence>
<evidence type="ECO:0000256" key="1">
    <source>
        <dbReference type="SAM" id="MobiDB-lite"/>
    </source>
</evidence>
<accession>C4J829</accession>
<feature type="compositionally biased region" description="Low complexity" evidence="1">
    <location>
        <begin position="12"/>
        <end position="34"/>
    </location>
</feature>
<name>C4J829_MAIZE</name>
<proteinExistence type="evidence at transcript level"/>
<reference evidence="2" key="1">
    <citation type="journal article" date="2009" name="PLoS Genet.">
        <title>Sequencing, mapping, and analysis of 27,455 maize full-length cDNAs.</title>
        <authorList>
            <person name="Soderlund C."/>
            <person name="Descour A."/>
            <person name="Kudrna D."/>
            <person name="Bomhoff M."/>
            <person name="Boyd L."/>
            <person name="Currie J."/>
            <person name="Angelova A."/>
            <person name="Collura K."/>
            <person name="Wissotski M."/>
            <person name="Ashley E."/>
            <person name="Morrow D."/>
            <person name="Fernandes J."/>
            <person name="Walbot V."/>
            <person name="Yu Y."/>
        </authorList>
    </citation>
    <scope>NUCLEOTIDE SEQUENCE</scope>
    <source>
        <strain evidence="2">B73</strain>
    </source>
</reference>
<feature type="compositionally biased region" description="Polar residues" evidence="1">
    <location>
        <begin position="1"/>
        <end position="11"/>
    </location>
</feature>
<evidence type="ECO:0000313" key="2">
    <source>
        <dbReference type="EMBL" id="ACR37329.1"/>
    </source>
</evidence>
<dbReference type="AlphaFoldDB" id="C4J829"/>
<dbReference type="EMBL" id="BT087194">
    <property type="protein sequence ID" value="ACR37547.1"/>
    <property type="molecule type" value="mRNA"/>
</dbReference>